<evidence type="ECO:0000313" key="2">
    <source>
        <dbReference type="Proteomes" id="UP000642070"/>
    </source>
</evidence>
<organism evidence="1 2">
    <name type="scientific">Dactylosporangium sucinum</name>
    <dbReference type="NCBI Taxonomy" id="1424081"/>
    <lineage>
        <taxon>Bacteria</taxon>
        <taxon>Bacillati</taxon>
        <taxon>Actinomycetota</taxon>
        <taxon>Actinomycetes</taxon>
        <taxon>Micromonosporales</taxon>
        <taxon>Micromonosporaceae</taxon>
        <taxon>Dactylosporangium</taxon>
    </lineage>
</organism>
<dbReference type="Proteomes" id="UP000642070">
    <property type="component" value="Unassembled WGS sequence"/>
</dbReference>
<evidence type="ECO:0000313" key="1">
    <source>
        <dbReference type="EMBL" id="GGM10495.1"/>
    </source>
</evidence>
<dbReference type="AlphaFoldDB" id="A0A917T6Z1"/>
<keyword evidence="2" id="KW-1185">Reference proteome</keyword>
<name>A0A917T6Z1_9ACTN</name>
<sequence>MLWNKLLGERGAFHDELRLIEDADTLAFGGVGIAGALLPATKAYFAIEEGLRGHAAELRPKLEALLDKATPAGRVYAAELLTHVDAEAGRAAWRRLAGQHGDVKTFSGCIMSSTTVGRYAEERLRD</sequence>
<reference evidence="1" key="1">
    <citation type="journal article" date="2014" name="Int. J. Syst. Evol. Microbiol.">
        <title>Complete genome sequence of Corynebacterium casei LMG S-19264T (=DSM 44701T), isolated from a smear-ripened cheese.</title>
        <authorList>
            <consortium name="US DOE Joint Genome Institute (JGI-PGF)"/>
            <person name="Walter F."/>
            <person name="Albersmeier A."/>
            <person name="Kalinowski J."/>
            <person name="Ruckert C."/>
        </authorList>
    </citation>
    <scope>NUCLEOTIDE SEQUENCE</scope>
    <source>
        <strain evidence="1">JCM 19831</strain>
    </source>
</reference>
<proteinExistence type="predicted"/>
<comment type="caution">
    <text evidence="1">The sequence shown here is derived from an EMBL/GenBank/DDBJ whole genome shotgun (WGS) entry which is preliminary data.</text>
</comment>
<gene>
    <name evidence="1" type="ORF">GCM10007977_009580</name>
</gene>
<accession>A0A917T6Z1</accession>
<protein>
    <submittedName>
        <fullName evidence="1">Uncharacterized protein</fullName>
    </submittedName>
</protein>
<dbReference type="RefSeq" id="WP_190248462.1">
    <property type="nucleotide sequence ID" value="NZ_BMPI01000004.1"/>
</dbReference>
<reference evidence="1" key="2">
    <citation type="submission" date="2020-09" db="EMBL/GenBank/DDBJ databases">
        <authorList>
            <person name="Sun Q."/>
            <person name="Ohkuma M."/>
        </authorList>
    </citation>
    <scope>NUCLEOTIDE SEQUENCE</scope>
    <source>
        <strain evidence="1">JCM 19831</strain>
    </source>
</reference>
<dbReference type="EMBL" id="BMPI01000004">
    <property type="protein sequence ID" value="GGM10495.1"/>
    <property type="molecule type" value="Genomic_DNA"/>
</dbReference>